<reference evidence="3 4" key="1">
    <citation type="submission" date="2016-11" db="EMBL/GenBank/DDBJ databases">
        <authorList>
            <person name="Jaros S."/>
            <person name="Januszkiewicz K."/>
            <person name="Wedrychowicz H."/>
        </authorList>
    </citation>
    <scope>NUCLEOTIDE SEQUENCE [LARGE SCALE GENOMIC DNA]</scope>
    <source>
        <strain evidence="3">NVI 5450</strain>
    </source>
</reference>
<dbReference type="InterPro" id="IPR003736">
    <property type="entry name" value="PAAI_dom"/>
</dbReference>
<dbReference type="RefSeq" id="WP_045111405.1">
    <property type="nucleotide sequence ID" value="NZ_FPLD01000051.1"/>
</dbReference>
<sequence>MSQQLNPAKMSGLEILQAMAEGIFPHPSICQTMPMQCVDLSEGQIHFSVQADDRHLNPMGGVHGGFAATVLDSVTGCAVHTTLAAGESYGTVDLNVKMVRPIPKNTVLHAKGKVLNASKTVAISEGDIRDTEGKLYAHCTATCVIIRPTK</sequence>
<proteinExistence type="inferred from homology"/>
<evidence type="ECO:0000313" key="3">
    <source>
        <dbReference type="EMBL" id="SGY95360.1"/>
    </source>
</evidence>
<dbReference type="KEGG" id="mvs:MVIS_3393"/>
<protein>
    <submittedName>
        <fullName evidence="3">Uncharacterized protein</fullName>
    </submittedName>
</protein>
<keyword evidence="2" id="KW-0378">Hydrolase</keyword>
<accession>A0A090ILL9</accession>
<dbReference type="PANTHER" id="PTHR21660">
    <property type="entry name" value="THIOESTERASE SUPERFAMILY MEMBER-RELATED"/>
    <property type="match status" value="1"/>
</dbReference>
<dbReference type="CDD" id="cd03443">
    <property type="entry name" value="PaaI_thioesterase"/>
    <property type="match status" value="1"/>
</dbReference>
<dbReference type="PANTHER" id="PTHR21660:SF1">
    <property type="entry name" value="ACYL-COENZYME A THIOESTERASE 13"/>
    <property type="match status" value="1"/>
</dbReference>
<evidence type="ECO:0000313" key="4">
    <source>
        <dbReference type="Proteomes" id="UP000183794"/>
    </source>
</evidence>
<dbReference type="InterPro" id="IPR039298">
    <property type="entry name" value="ACOT13"/>
</dbReference>
<name>A0A090ILL9_9GAMM</name>
<evidence type="ECO:0000256" key="2">
    <source>
        <dbReference type="ARBA" id="ARBA00022801"/>
    </source>
</evidence>
<dbReference type="PATRIC" id="fig|80854.5.peg.3591"/>
<gene>
    <name evidence="3" type="ORF">NVI5450_1706</name>
</gene>
<evidence type="ECO:0000256" key="1">
    <source>
        <dbReference type="ARBA" id="ARBA00008324"/>
    </source>
</evidence>
<dbReference type="STRING" id="80854.MVIS_3393"/>
<organism evidence="3 4">
    <name type="scientific">Moritella viscosa</name>
    <dbReference type="NCBI Taxonomy" id="80854"/>
    <lineage>
        <taxon>Bacteria</taxon>
        <taxon>Pseudomonadati</taxon>
        <taxon>Pseudomonadota</taxon>
        <taxon>Gammaproteobacteria</taxon>
        <taxon>Alteromonadales</taxon>
        <taxon>Moritellaceae</taxon>
        <taxon>Moritella</taxon>
    </lineage>
</organism>
<dbReference type="Gene3D" id="3.10.129.10">
    <property type="entry name" value="Hotdog Thioesterase"/>
    <property type="match status" value="1"/>
</dbReference>
<dbReference type="GO" id="GO:0047617">
    <property type="term" value="F:fatty acyl-CoA hydrolase activity"/>
    <property type="evidence" value="ECO:0007669"/>
    <property type="project" value="InterPro"/>
</dbReference>
<dbReference type="NCBIfam" id="TIGR00369">
    <property type="entry name" value="unchar_dom_1"/>
    <property type="match status" value="1"/>
</dbReference>
<dbReference type="InterPro" id="IPR029069">
    <property type="entry name" value="HotDog_dom_sf"/>
</dbReference>
<dbReference type="SUPFAM" id="SSF54637">
    <property type="entry name" value="Thioesterase/thiol ester dehydrase-isomerase"/>
    <property type="match status" value="1"/>
</dbReference>
<dbReference type="HOGENOM" id="CLU_089876_3_0_6"/>
<dbReference type="EMBL" id="FPLD01000051">
    <property type="protein sequence ID" value="SGY95360.1"/>
    <property type="molecule type" value="Genomic_DNA"/>
</dbReference>
<comment type="similarity">
    <text evidence="1">Belongs to the thioesterase PaaI family.</text>
</comment>
<dbReference type="Pfam" id="PF03061">
    <property type="entry name" value="4HBT"/>
    <property type="match status" value="1"/>
</dbReference>
<dbReference type="InterPro" id="IPR006683">
    <property type="entry name" value="Thioestr_dom"/>
</dbReference>
<dbReference type="Proteomes" id="UP000183794">
    <property type="component" value="Unassembled WGS sequence"/>
</dbReference>
<dbReference type="OrthoDB" id="9813282at2"/>
<dbReference type="AlphaFoldDB" id="A0A090ILL9"/>